<sequence length="295" mass="32641">MVLFIMSGIWNDALEKENLMTIYMFPGQGSQIKGMGIELFSHFPEQIKQADEILGYSIKELCLDDPKQQLSNTEYTQPALYVIEALSFLARTAEEPSPQYLIGHSLGEYAALFAAGAFDFVTGLKLVQKRGELMAQASGGGMLAVINLPEERIKFILRVNGLDSVDFANFNSPKQIVLSGLAADIAKANELLANEALMCVPLKVSGAFHSRYMQAAADEFAKFITPFEFSPLKTKVIANVTAGFYCDNMIKENLVKQISHPVRWTETIRYLKNQGETVFIEVGPGNVLTRLVAQI</sequence>
<keyword evidence="4 6" id="KW-0012">Acyltransferase</keyword>
<keyword evidence="10" id="KW-1185">Reference proteome</keyword>
<feature type="active site" evidence="7">
    <location>
        <position position="209"/>
    </location>
</feature>
<dbReference type="InterPro" id="IPR016035">
    <property type="entry name" value="Acyl_Trfase/lysoPLipase"/>
</dbReference>
<feature type="domain" description="Malonyl-CoA:ACP transacylase (MAT)" evidence="8">
    <location>
        <begin position="24"/>
        <end position="294"/>
    </location>
</feature>
<dbReference type="Proteomes" id="UP000054693">
    <property type="component" value="Unassembled WGS sequence"/>
</dbReference>
<dbReference type="STRING" id="40335.Ltuc_0894"/>
<organism evidence="9 10">
    <name type="scientific">Legionella tucsonensis</name>
    <dbReference type="NCBI Taxonomy" id="40335"/>
    <lineage>
        <taxon>Bacteria</taxon>
        <taxon>Pseudomonadati</taxon>
        <taxon>Pseudomonadota</taxon>
        <taxon>Gammaproteobacteria</taxon>
        <taxon>Legionellales</taxon>
        <taxon>Legionellaceae</taxon>
        <taxon>Legionella</taxon>
    </lineage>
</organism>
<comment type="similarity">
    <text evidence="6">Belongs to the fabD family.</text>
</comment>
<dbReference type="InterPro" id="IPR004410">
    <property type="entry name" value="Malonyl_CoA-ACP_transAc_FabD"/>
</dbReference>
<dbReference type="SUPFAM" id="SSF55048">
    <property type="entry name" value="Probable ACP-binding domain of malonyl-CoA ACP transacylase"/>
    <property type="match status" value="1"/>
</dbReference>
<gene>
    <name evidence="9" type="primary">fabD_1</name>
    <name evidence="9" type="ORF">Ltuc_0894</name>
</gene>
<dbReference type="PANTHER" id="PTHR42681">
    <property type="entry name" value="MALONYL-COA-ACYL CARRIER PROTEIN TRANSACYLASE, MITOCHONDRIAL"/>
    <property type="match status" value="1"/>
</dbReference>
<dbReference type="EC" id="2.3.1.39" evidence="1 6"/>
<dbReference type="AlphaFoldDB" id="A0A0W0ZVA7"/>
<evidence type="ECO:0000313" key="10">
    <source>
        <dbReference type="Proteomes" id="UP000054693"/>
    </source>
</evidence>
<dbReference type="InterPro" id="IPR016036">
    <property type="entry name" value="Malonyl_transacylase_ACP-bd"/>
</dbReference>
<dbReference type="PANTHER" id="PTHR42681:SF1">
    <property type="entry name" value="MALONYL-COA-ACYL CARRIER PROTEIN TRANSACYLASE, MITOCHONDRIAL"/>
    <property type="match status" value="1"/>
</dbReference>
<dbReference type="SMART" id="SM00827">
    <property type="entry name" value="PKS_AT"/>
    <property type="match status" value="1"/>
</dbReference>
<dbReference type="Gene3D" id="3.30.70.250">
    <property type="entry name" value="Malonyl-CoA ACP transacylase, ACP-binding"/>
    <property type="match status" value="1"/>
</dbReference>
<dbReference type="SUPFAM" id="SSF52151">
    <property type="entry name" value="FabD/lysophospholipase-like"/>
    <property type="match status" value="1"/>
</dbReference>
<accession>A0A0W0ZVA7</accession>
<dbReference type="InterPro" id="IPR024925">
    <property type="entry name" value="Malonyl_CoA-ACP_transAc"/>
</dbReference>
<dbReference type="PIRSF" id="PIRSF000446">
    <property type="entry name" value="Mct"/>
    <property type="match status" value="1"/>
</dbReference>
<comment type="catalytic activity">
    <reaction evidence="5 6">
        <text>holo-[ACP] + malonyl-CoA = malonyl-[ACP] + CoA</text>
        <dbReference type="Rhea" id="RHEA:41792"/>
        <dbReference type="Rhea" id="RHEA-COMP:9623"/>
        <dbReference type="Rhea" id="RHEA-COMP:9685"/>
        <dbReference type="ChEBI" id="CHEBI:57287"/>
        <dbReference type="ChEBI" id="CHEBI:57384"/>
        <dbReference type="ChEBI" id="CHEBI:64479"/>
        <dbReference type="ChEBI" id="CHEBI:78449"/>
        <dbReference type="EC" id="2.3.1.39"/>
    </reaction>
</comment>
<dbReference type="NCBIfam" id="TIGR00128">
    <property type="entry name" value="fabD"/>
    <property type="match status" value="1"/>
</dbReference>
<dbReference type="EMBL" id="LNZA01000001">
    <property type="protein sequence ID" value="KTD73047.1"/>
    <property type="molecule type" value="Genomic_DNA"/>
</dbReference>
<dbReference type="GO" id="GO:0004314">
    <property type="term" value="F:[acyl-carrier-protein] S-malonyltransferase activity"/>
    <property type="evidence" value="ECO:0007669"/>
    <property type="project" value="UniProtKB-EC"/>
</dbReference>
<reference evidence="9 10" key="1">
    <citation type="submission" date="2015-11" db="EMBL/GenBank/DDBJ databases">
        <title>Genomic analysis of 38 Legionella species identifies large and diverse effector repertoires.</title>
        <authorList>
            <person name="Burstein D."/>
            <person name="Amaro F."/>
            <person name="Zusman T."/>
            <person name="Lifshitz Z."/>
            <person name="Cohen O."/>
            <person name="Gilbert J.A."/>
            <person name="Pupko T."/>
            <person name="Shuman H.A."/>
            <person name="Segal G."/>
        </authorList>
    </citation>
    <scope>NUCLEOTIDE SEQUENCE [LARGE SCALE GENOMIC DNA]</scope>
    <source>
        <strain evidence="9 10">ATCC 49180</strain>
    </source>
</reference>
<dbReference type="InterPro" id="IPR014043">
    <property type="entry name" value="Acyl_transferase_dom"/>
</dbReference>
<protein>
    <recommendedName>
        <fullName evidence="2 6">Malonyl CoA-acyl carrier protein transacylase</fullName>
        <ecNumber evidence="1 6">2.3.1.39</ecNumber>
    </recommendedName>
</protein>
<proteinExistence type="inferred from homology"/>
<dbReference type="GO" id="GO:0006633">
    <property type="term" value="P:fatty acid biosynthetic process"/>
    <property type="evidence" value="ECO:0007669"/>
    <property type="project" value="TreeGrafter"/>
</dbReference>
<dbReference type="Pfam" id="PF00698">
    <property type="entry name" value="Acyl_transf_1"/>
    <property type="match status" value="1"/>
</dbReference>
<evidence type="ECO:0000256" key="1">
    <source>
        <dbReference type="ARBA" id="ARBA00013258"/>
    </source>
</evidence>
<comment type="caution">
    <text evidence="9">The sequence shown here is derived from an EMBL/GenBank/DDBJ whole genome shotgun (WGS) entry which is preliminary data.</text>
</comment>
<evidence type="ECO:0000256" key="5">
    <source>
        <dbReference type="ARBA" id="ARBA00048462"/>
    </source>
</evidence>
<evidence type="ECO:0000256" key="3">
    <source>
        <dbReference type="ARBA" id="ARBA00022679"/>
    </source>
</evidence>
<dbReference type="PATRIC" id="fig|40335.7.peg.941"/>
<dbReference type="GO" id="GO:0005829">
    <property type="term" value="C:cytosol"/>
    <property type="evidence" value="ECO:0007669"/>
    <property type="project" value="TreeGrafter"/>
</dbReference>
<evidence type="ECO:0000256" key="6">
    <source>
        <dbReference type="PIRNR" id="PIRNR000446"/>
    </source>
</evidence>
<dbReference type="InterPro" id="IPR050858">
    <property type="entry name" value="Mal-CoA-ACP_Trans/PKS_FabD"/>
</dbReference>
<evidence type="ECO:0000259" key="8">
    <source>
        <dbReference type="SMART" id="SM00827"/>
    </source>
</evidence>
<evidence type="ECO:0000256" key="2">
    <source>
        <dbReference type="ARBA" id="ARBA00018953"/>
    </source>
</evidence>
<keyword evidence="3 6" id="KW-0808">Transferase</keyword>
<feature type="active site" evidence="7">
    <location>
        <position position="105"/>
    </location>
</feature>
<dbReference type="Gene3D" id="3.40.366.10">
    <property type="entry name" value="Malonyl-Coenzyme A Acyl Carrier Protein, domain 2"/>
    <property type="match status" value="1"/>
</dbReference>
<name>A0A0W0ZVA7_9GAMM</name>
<evidence type="ECO:0000256" key="4">
    <source>
        <dbReference type="ARBA" id="ARBA00023315"/>
    </source>
</evidence>
<dbReference type="InterPro" id="IPR001227">
    <property type="entry name" value="Ac_transferase_dom_sf"/>
</dbReference>
<evidence type="ECO:0000313" key="9">
    <source>
        <dbReference type="EMBL" id="KTD73047.1"/>
    </source>
</evidence>
<evidence type="ECO:0000256" key="7">
    <source>
        <dbReference type="PIRSR" id="PIRSR000446-1"/>
    </source>
</evidence>